<accession>A0A4Z2J3A9</accession>
<comment type="caution">
    <text evidence="1">The sequence shown here is derived from an EMBL/GenBank/DDBJ whole genome shotgun (WGS) entry which is preliminary data.</text>
</comment>
<name>A0A4Z2J3A9_9TELE</name>
<proteinExistence type="predicted"/>
<protein>
    <submittedName>
        <fullName evidence="1">Uncharacterized protein</fullName>
    </submittedName>
</protein>
<evidence type="ECO:0000313" key="2">
    <source>
        <dbReference type="Proteomes" id="UP000314294"/>
    </source>
</evidence>
<evidence type="ECO:0000313" key="1">
    <source>
        <dbReference type="EMBL" id="TNN84421.1"/>
    </source>
</evidence>
<organism evidence="1 2">
    <name type="scientific">Liparis tanakae</name>
    <name type="common">Tanaka's snailfish</name>
    <dbReference type="NCBI Taxonomy" id="230148"/>
    <lineage>
        <taxon>Eukaryota</taxon>
        <taxon>Metazoa</taxon>
        <taxon>Chordata</taxon>
        <taxon>Craniata</taxon>
        <taxon>Vertebrata</taxon>
        <taxon>Euteleostomi</taxon>
        <taxon>Actinopterygii</taxon>
        <taxon>Neopterygii</taxon>
        <taxon>Teleostei</taxon>
        <taxon>Neoteleostei</taxon>
        <taxon>Acanthomorphata</taxon>
        <taxon>Eupercaria</taxon>
        <taxon>Perciformes</taxon>
        <taxon>Cottioidei</taxon>
        <taxon>Cottales</taxon>
        <taxon>Liparidae</taxon>
        <taxon>Liparis</taxon>
    </lineage>
</organism>
<keyword evidence="2" id="KW-1185">Reference proteome</keyword>
<reference evidence="1 2" key="1">
    <citation type="submission" date="2019-03" db="EMBL/GenBank/DDBJ databases">
        <title>First draft genome of Liparis tanakae, snailfish: a comprehensive survey of snailfish specific genes.</title>
        <authorList>
            <person name="Kim W."/>
            <person name="Song I."/>
            <person name="Jeong J.-H."/>
            <person name="Kim D."/>
            <person name="Kim S."/>
            <person name="Ryu S."/>
            <person name="Song J.Y."/>
            <person name="Lee S.K."/>
        </authorList>
    </citation>
    <scope>NUCLEOTIDE SEQUENCE [LARGE SCALE GENOMIC DNA]</scope>
    <source>
        <tissue evidence="1">Muscle</tissue>
    </source>
</reference>
<dbReference type="AlphaFoldDB" id="A0A4Z2J3A9"/>
<dbReference type="EMBL" id="SRLO01000027">
    <property type="protein sequence ID" value="TNN84421.1"/>
    <property type="molecule type" value="Genomic_DNA"/>
</dbReference>
<gene>
    <name evidence="1" type="ORF">EYF80_005414</name>
</gene>
<sequence length="75" mass="8445">MQLTCLVKMSITVHYKEASEKHISTHWCKASNESIDRSQVTPGCVGKGSHSSFIQLFQLCDCIQRSHYGKQSICI</sequence>
<dbReference type="Proteomes" id="UP000314294">
    <property type="component" value="Unassembled WGS sequence"/>
</dbReference>